<keyword evidence="2" id="KW-0805">Transcription regulation</keyword>
<evidence type="ECO:0000256" key="4">
    <source>
        <dbReference type="ARBA" id="ARBA00023125"/>
    </source>
</evidence>
<dbReference type="STRING" id="1855912.LuPra_02546"/>
<evidence type="ECO:0000256" key="5">
    <source>
        <dbReference type="ARBA" id="ARBA00023163"/>
    </source>
</evidence>
<comment type="similarity">
    <text evidence="1">Belongs to the sigma-70 factor family. ECF subfamily.</text>
</comment>
<evidence type="ECO:0000259" key="6">
    <source>
        <dbReference type="Pfam" id="PF04542"/>
    </source>
</evidence>
<dbReference type="GO" id="GO:0003677">
    <property type="term" value="F:DNA binding"/>
    <property type="evidence" value="ECO:0007669"/>
    <property type="project" value="UniProtKB-KW"/>
</dbReference>
<reference evidence="7 8" key="1">
    <citation type="journal article" date="2016" name="Genome Announc.">
        <title>First Complete Genome Sequence of a Subdivision 6 Acidobacterium Strain.</title>
        <authorList>
            <person name="Huang S."/>
            <person name="Vieira S."/>
            <person name="Bunk B."/>
            <person name="Riedel T."/>
            <person name="Sproer C."/>
            <person name="Overmann J."/>
        </authorList>
    </citation>
    <scope>NUCLEOTIDE SEQUENCE [LARGE SCALE GENOMIC DNA]</scope>
    <source>
        <strain evidence="8">DSM 100886 HEG_-6_39</strain>
    </source>
</reference>
<dbReference type="InterPro" id="IPR036388">
    <property type="entry name" value="WH-like_DNA-bd_sf"/>
</dbReference>
<keyword evidence="4" id="KW-0238">DNA-binding</keyword>
<reference evidence="8" key="2">
    <citation type="submission" date="2016-04" db="EMBL/GenBank/DDBJ databases">
        <title>First Complete Genome Sequence of a Subdivision 6 Acidobacterium.</title>
        <authorList>
            <person name="Huang S."/>
            <person name="Vieira S."/>
            <person name="Bunk B."/>
            <person name="Riedel T."/>
            <person name="Sproeer C."/>
            <person name="Overmann J."/>
        </authorList>
    </citation>
    <scope>NUCLEOTIDE SEQUENCE [LARGE SCALE GENOMIC DNA]</scope>
    <source>
        <strain evidence="8">DSM 100886 HEG_-6_39</strain>
    </source>
</reference>
<proteinExistence type="inferred from homology"/>
<dbReference type="GO" id="GO:0016987">
    <property type="term" value="F:sigma factor activity"/>
    <property type="evidence" value="ECO:0007669"/>
    <property type="project" value="UniProtKB-KW"/>
</dbReference>
<dbReference type="Gene3D" id="1.10.10.10">
    <property type="entry name" value="Winged helix-like DNA-binding domain superfamily/Winged helix DNA-binding domain"/>
    <property type="match status" value="1"/>
</dbReference>
<dbReference type="InterPro" id="IPR007627">
    <property type="entry name" value="RNA_pol_sigma70_r2"/>
</dbReference>
<dbReference type="SUPFAM" id="SSF88659">
    <property type="entry name" value="Sigma3 and sigma4 domains of RNA polymerase sigma factors"/>
    <property type="match status" value="1"/>
</dbReference>
<dbReference type="AlphaFoldDB" id="A0A143PLF7"/>
<dbReference type="PANTHER" id="PTHR43133">
    <property type="entry name" value="RNA POLYMERASE ECF-TYPE SIGMA FACTO"/>
    <property type="match status" value="1"/>
</dbReference>
<organism evidence="7 8">
    <name type="scientific">Luteitalea pratensis</name>
    <dbReference type="NCBI Taxonomy" id="1855912"/>
    <lineage>
        <taxon>Bacteria</taxon>
        <taxon>Pseudomonadati</taxon>
        <taxon>Acidobacteriota</taxon>
        <taxon>Vicinamibacteria</taxon>
        <taxon>Vicinamibacterales</taxon>
        <taxon>Vicinamibacteraceae</taxon>
        <taxon>Luteitalea</taxon>
    </lineage>
</organism>
<dbReference type="Proteomes" id="UP000076079">
    <property type="component" value="Chromosome"/>
</dbReference>
<dbReference type="Gene3D" id="1.10.1740.10">
    <property type="match status" value="1"/>
</dbReference>
<sequence length="204" mass="22641">MASRHIAAAYTADMKETRSAEPGSADDRSRIAQVLVENHRAFLRFLEQRVGDRAVAEDLLQEAFTRNLDRLSEMPDEGLVPWFYRVLRNAAIDRHRRKGVEERALAAFAQELVDVTQPPDDLHREICACVGRLARTLKPQYAQVLQAVDVEDTPVKAFAESAGLTPSNAGVRLFRARVALRRQVAASCGTCAEHGCVDCSCAKH</sequence>
<dbReference type="Pfam" id="PF04542">
    <property type="entry name" value="Sigma70_r2"/>
    <property type="match status" value="1"/>
</dbReference>
<dbReference type="InterPro" id="IPR013325">
    <property type="entry name" value="RNA_pol_sigma_r2"/>
</dbReference>
<dbReference type="GO" id="GO:0006352">
    <property type="term" value="P:DNA-templated transcription initiation"/>
    <property type="evidence" value="ECO:0007669"/>
    <property type="project" value="InterPro"/>
</dbReference>
<dbReference type="SUPFAM" id="SSF88946">
    <property type="entry name" value="Sigma2 domain of RNA polymerase sigma factors"/>
    <property type="match status" value="1"/>
</dbReference>
<name>A0A143PLF7_LUTPR</name>
<dbReference type="NCBIfam" id="TIGR02937">
    <property type="entry name" value="sigma70-ECF"/>
    <property type="match status" value="1"/>
</dbReference>
<feature type="domain" description="RNA polymerase sigma-70 region 2" evidence="6">
    <location>
        <begin position="37"/>
        <end position="99"/>
    </location>
</feature>
<dbReference type="InterPro" id="IPR039425">
    <property type="entry name" value="RNA_pol_sigma-70-like"/>
</dbReference>
<protein>
    <submittedName>
        <fullName evidence="7">RNA polymerase sigma factor SigM</fullName>
    </submittedName>
</protein>
<dbReference type="KEGG" id="abac:LuPra_02546"/>
<keyword evidence="5" id="KW-0804">Transcription</keyword>
<dbReference type="PANTHER" id="PTHR43133:SF8">
    <property type="entry name" value="RNA POLYMERASE SIGMA FACTOR HI_1459-RELATED"/>
    <property type="match status" value="1"/>
</dbReference>
<dbReference type="EMBL" id="CP015136">
    <property type="protein sequence ID" value="AMY09331.1"/>
    <property type="molecule type" value="Genomic_DNA"/>
</dbReference>
<evidence type="ECO:0000313" key="8">
    <source>
        <dbReference type="Proteomes" id="UP000076079"/>
    </source>
</evidence>
<evidence type="ECO:0000256" key="1">
    <source>
        <dbReference type="ARBA" id="ARBA00010641"/>
    </source>
</evidence>
<dbReference type="InterPro" id="IPR013324">
    <property type="entry name" value="RNA_pol_sigma_r3/r4-like"/>
</dbReference>
<accession>A0A143PLF7</accession>
<evidence type="ECO:0000256" key="2">
    <source>
        <dbReference type="ARBA" id="ARBA00023015"/>
    </source>
</evidence>
<gene>
    <name evidence="7" type="primary">sigM_1</name>
    <name evidence="7" type="ORF">LuPra_02546</name>
</gene>
<dbReference type="InterPro" id="IPR014284">
    <property type="entry name" value="RNA_pol_sigma-70_dom"/>
</dbReference>
<evidence type="ECO:0000313" key="7">
    <source>
        <dbReference type="EMBL" id="AMY09331.1"/>
    </source>
</evidence>
<keyword evidence="3" id="KW-0731">Sigma factor</keyword>
<evidence type="ECO:0000256" key="3">
    <source>
        <dbReference type="ARBA" id="ARBA00023082"/>
    </source>
</evidence>
<keyword evidence="8" id="KW-1185">Reference proteome</keyword>